<dbReference type="InterPro" id="IPR001207">
    <property type="entry name" value="Transposase_mutator"/>
</dbReference>
<evidence type="ECO:0000256" key="6">
    <source>
        <dbReference type="RuleBase" id="RU365089"/>
    </source>
</evidence>
<evidence type="ECO:0000313" key="7">
    <source>
        <dbReference type="EMBL" id="SEI22276.1"/>
    </source>
</evidence>
<name>A0A1H8X4B2_9HYPH</name>
<evidence type="ECO:0000256" key="4">
    <source>
        <dbReference type="ARBA" id="ARBA00023125"/>
    </source>
</evidence>
<dbReference type="Proteomes" id="UP000198939">
    <property type="component" value="Unassembled WGS sequence"/>
</dbReference>
<dbReference type="GO" id="GO:0006313">
    <property type="term" value="P:DNA transposition"/>
    <property type="evidence" value="ECO:0007669"/>
    <property type="project" value="UniProtKB-UniRule"/>
</dbReference>
<evidence type="ECO:0000313" key="9">
    <source>
        <dbReference type="Proteomes" id="UP000183063"/>
    </source>
</evidence>
<organism evidence="7 9">
    <name type="scientific">Rhizobium tibeticum</name>
    <dbReference type="NCBI Taxonomy" id="501024"/>
    <lineage>
        <taxon>Bacteria</taxon>
        <taxon>Pseudomonadati</taxon>
        <taxon>Pseudomonadota</taxon>
        <taxon>Alphaproteobacteria</taxon>
        <taxon>Hyphomicrobiales</taxon>
        <taxon>Rhizobiaceae</taxon>
        <taxon>Rhizobium/Agrobacterium group</taxon>
        <taxon>Rhizobium</taxon>
    </lineage>
</organism>
<dbReference type="STRING" id="501024.RTCCBAU85039_6829"/>
<evidence type="ECO:0000256" key="5">
    <source>
        <dbReference type="ARBA" id="ARBA00023172"/>
    </source>
</evidence>
<evidence type="ECO:0000256" key="3">
    <source>
        <dbReference type="ARBA" id="ARBA00022578"/>
    </source>
</evidence>
<dbReference type="AlphaFoldDB" id="A0A1H8X4B2"/>
<keyword evidence="3 6" id="KW-0815">Transposition</keyword>
<dbReference type="Proteomes" id="UP000183063">
    <property type="component" value="Unassembled WGS sequence"/>
</dbReference>
<keyword evidence="6" id="KW-0814">Transposable element</keyword>
<dbReference type="EMBL" id="FOCV01000099">
    <property type="protein sequence ID" value="SEP34736.1"/>
    <property type="molecule type" value="Genomic_DNA"/>
</dbReference>
<sequence>MTKSEGKTASAAVKDILLSNPDGLRELIRTVMQEVLEAEMDEALGASKGERTPDRLGYRSGHYGRTQITRVGKLELRVPLDRSGHFSTELFELYQRSSGRWWRPLAEMYVQVVSTRKVKAITEELCGHAFSA</sequence>
<accession>A0A1H8X4B2</accession>
<comment type="function">
    <text evidence="1 6">Required for the transposition of the insertion element.</text>
</comment>
<gene>
    <name evidence="7" type="ORF">RTCCBAU85039_6829</name>
    <name evidence="8" type="ORF">SAMN05216228_10998</name>
</gene>
<dbReference type="EMBL" id="FNXB01000118">
    <property type="protein sequence ID" value="SEI22276.1"/>
    <property type="molecule type" value="Genomic_DNA"/>
</dbReference>
<reference evidence="7" key="2">
    <citation type="submission" date="2016-10" db="EMBL/GenBank/DDBJ databases">
        <authorList>
            <person name="de Groot N.N."/>
        </authorList>
    </citation>
    <scope>NUCLEOTIDE SEQUENCE [LARGE SCALE GENOMIC DNA]</scope>
    <source>
        <strain evidence="7">CCBAU85039</strain>
    </source>
</reference>
<evidence type="ECO:0000256" key="1">
    <source>
        <dbReference type="ARBA" id="ARBA00002190"/>
    </source>
</evidence>
<reference evidence="8 10" key="3">
    <citation type="submission" date="2016-10" db="EMBL/GenBank/DDBJ databases">
        <authorList>
            <person name="Varghese N."/>
            <person name="Submissions S."/>
        </authorList>
    </citation>
    <scope>NUCLEOTIDE SEQUENCE [LARGE SCALE GENOMIC DNA]</scope>
    <source>
        <strain evidence="8 10">CGMCC 1.7071</strain>
    </source>
</reference>
<dbReference type="Pfam" id="PF00872">
    <property type="entry name" value="Transposase_mut"/>
    <property type="match status" value="1"/>
</dbReference>
<proteinExistence type="inferred from homology"/>
<dbReference type="GO" id="GO:0004803">
    <property type="term" value="F:transposase activity"/>
    <property type="evidence" value="ECO:0007669"/>
    <property type="project" value="UniProtKB-UniRule"/>
</dbReference>
<evidence type="ECO:0000313" key="10">
    <source>
        <dbReference type="Proteomes" id="UP000198939"/>
    </source>
</evidence>
<evidence type="ECO:0000256" key="2">
    <source>
        <dbReference type="ARBA" id="ARBA00010961"/>
    </source>
</evidence>
<keyword evidence="4 6" id="KW-0238">DNA-binding</keyword>
<dbReference type="PANTHER" id="PTHR33217:SF7">
    <property type="entry name" value="TRANSPOSASE FOR INSERTION SEQUENCE ELEMENT IS1081"/>
    <property type="match status" value="1"/>
</dbReference>
<protein>
    <recommendedName>
        <fullName evidence="6">Mutator family transposase</fullName>
    </recommendedName>
</protein>
<keyword evidence="5 6" id="KW-0233">DNA recombination</keyword>
<dbReference type="PANTHER" id="PTHR33217">
    <property type="entry name" value="TRANSPOSASE FOR INSERTION SEQUENCE ELEMENT IS1081"/>
    <property type="match status" value="1"/>
</dbReference>
<reference evidence="9" key="1">
    <citation type="submission" date="2016-10" db="EMBL/GenBank/DDBJ databases">
        <authorList>
            <person name="Wibberg D."/>
        </authorList>
    </citation>
    <scope>NUCLEOTIDE SEQUENCE [LARGE SCALE GENOMIC DNA]</scope>
</reference>
<keyword evidence="10" id="KW-1185">Reference proteome</keyword>
<evidence type="ECO:0000313" key="8">
    <source>
        <dbReference type="EMBL" id="SEP34736.1"/>
    </source>
</evidence>
<comment type="similarity">
    <text evidence="2 6">Belongs to the transposase mutator family.</text>
</comment>
<dbReference type="GO" id="GO:0003677">
    <property type="term" value="F:DNA binding"/>
    <property type="evidence" value="ECO:0007669"/>
    <property type="project" value="UniProtKB-UniRule"/>
</dbReference>